<dbReference type="Gene3D" id="2.30.60.10">
    <property type="entry name" value="Cyanovirin-N"/>
    <property type="match status" value="1"/>
</dbReference>
<dbReference type="AlphaFoldDB" id="A0A165C2Q2"/>
<feature type="domain" description="Cyanovirin-N" evidence="2">
    <location>
        <begin position="26"/>
        <end position="114"/>
    </location>
</feature>
<evidence type="ECO:0000256" key="1">
    <source>
        <dbReference type="SAM" id="SignalP"/>
    </source>
</evidence>
<organism evidence="3 4">
    <name type="scientific">Exidia glandulosa HHB12029</name>
    <dbReference type="NCBI Taxonomy" id="1314781"/>
    <lineage>
        <taxon>Eukaryota</taxon>
        <taxon>Fungi</taxon>
        <taxon>Dikarya</taxon>
        <taxon>Basidiomycota</taxon>
        <taxon>Agaricomycotina</taxon>
        <taxon>Agaricomycetes</taxon>
        <taxon>Auriculariales</taxon>
        <taxon>Exidiaceae</taxon>
        <taxon>Exidia</taxon>
    </lineage>
</organism>
<dbReference type="SUPFAM" id="SSF51322">
    <property type="entry name" value="Cyanovirin-N"/>
    <property type="match status" value="1"/>
</dbReference>
<evidence type="ECO:0000313" key="3">
    <source>
        <dbReference type="EMBL" id="KZV81706.1"/>
    </source>
</evidence>
<sequence>MLSSNVVLAVSFALSAVGVHAWGGISESCWDFKLQQDLPNHDQLFSATCQRIDGSLSYETIGLNDCFGNNEGWMQCGWSDFGQSCYACYLTGSTLNCACKRSDGSLSQPRVDLNS</sequence>
<dbReference type="InterPro" id="IPR011058">
    <property type="entry name" value="Cyanovirin-N"/>
</dbReference>
<dbReference type="InterPro" id="IPR036673">
    <property type="entry name" value="Cyanovirin-N_sf"/>
</dbReference>
<gene>
    <name evidence="3" type="ORF">EXIGLDRAFT_779415</name>
</gene>
<feature type="signal peptide" evidence="1">
    <location>
        <begin position="1"/>
        <end position="21"/>
    </location>
</feature>
<name>A0A165C2Q2_EXIGL</name>
<accession>A0A165C2Q2</accession>
<reference evidence="3 4" key="1">
    <citation type="journal article" date="2016" name="Mol. Biol. Evol.">
        <title>Comparative Genomics of Early-Diverging Mushroom-Forming Fungi Provides Insights into the Origins of Lignocellulose Decay Capabilities.</title>
        <authorList>
            <person name="Nagy L.G."/>
            <person name="Riley R."/>
            <person name="Tritt A."/>
            <person name="Adam C."/>
            <person name="Daum C."/>
            <person name="Floudas D."/>
            <person name="Sun H."/>
            <person name="Yadav J.S."/>
            <person name="Pangilinan J."/>
            <person name="Larsson K.H."/>
            <person name="Matsuura K."/>
            <person name="Barry K."/>
            <person name="Labutti K."/>
            <person name="Kuo R."/>
            <person name="Ohm R.A."/>
            <person name="Bhattacharya S.S."/>
            <person name="Shirouzu T."/>
            <person name="Yoshinaga Y."/>
            <person name="Martin F.M."/>
            <person name="Grigoriev I.V."/>
            <person name="Hibbett D.S."/>
        </authorList>
    </citation>
    <scope>NUCLEOTIDE SEQUENCE [LARGE SCALE GENOMIC DNA]</scope>
    <source>
        <strain evidence="3 4">HHB12029</strain>
    </source>
</reference>
<evidence type="ECO:0000259" key="2">
    <source>
        <dbReference type="Pfam" id="PF08881"/>
    </source>
</evidence>
<evidence type="ECO:0000313" key="4">
    <source>
        <dbReference type="Proteomes" id="UP000077266"/>
    </source>
</evidence>
<dbReference type="EMBL" id="KV426373">
    <property type="protein sequence ID" value="KZV81706.1"/>
    <property type="molecule type" value="Genomic_DNA"/>
</dbReference>
<keyword evidence="1" id="KW-0732">Signal</keyword>
<dbReference type="InParanoid" id="A0A165C2Q2"/>
<dbReference type="Pfam" id="PF08881">
    <property type="entry name" value="CVNH"/>
    <property type="match status" value="1"/>
</dbReference>
<protein>
    <recommendedName>
        <fullName evidence="2">Cyanovirin-N domain-containing protein</fullName>
    </recommendedName>
</protein>
<proteinExistence type="predicted"/>
<keyword evidence="4" id="KW-1185">Reference proteome</keyword>
<dbReference type="OrthoDB" id="2692160at2759"/>
<feature type="chain" id="PRO_5007855875" description="Cyanovirin-N domain-containing protein" evidence="1">
    <location>
        <begin position="22"/>
        <end position="115"/>
    </location>
</feature>
<dbReference type="Proteomes" id="UP000077266">
    <property type="component" value="Unassembled WGS sequence"/>
</dbReference>